<dbReference type="InterPro" id="IPR036737">
    <property type="entry name" value="OmpA-like_sf"/>
</dbReference>
<dbReference type="Proteomes" id="UP000240904">
    <property type="component" value="Unassembled WGS sequence"/>
</dbReference>
<dbReference type="InterPro" id="IPR050330">
    <property type="entry name" value="Bact_OuterMem_StrucFunc"/>
</dbReference>
<name>A0A2T3MRY4_9GAMM</name>
<evidence type="ECO:0000256" key="3">
    <source>
        <dbReference type="ARBA" id="ARBA00023237"/>
    </source>
</evidence>
<dbReference type="OrthoDB" id="7061829at2"/>
<comment type="caution">
    <text evidence="8">The sequence shown here is derived from an EMBL/GenBank/DDBJ whole genome shotgun (WGS) entry which is preliminary data.</text>
</comment>
<dbReference type="SUPFAM" id="SSF103088">
    <property type="entry name" value="OmpA-like"/>
    <property type="match status" value="1"/>
</dbReference>
<accession>A0A2T3MRY4</accession>
<feature type="chain" id="PRO_5015625582" evidence="6">
    <location>
        <begin position="26"/>
        <end position="251"/>
    </location>
</feature>
<keyword evidence="2 4" id="KW-0472">Membrane</keyword>
<feature type="domain" description="OmpA-like" evidence="7">
    <location>
        <begin position="127"/>
        <end position="244"/>
    </location>
</feature>
<proteinExistence type="predicted"/>
<dbReference type="PANTHER" id="PTHR30329:SF21">
    <property type="entry name" value="LIPOPROTEIN YIAD-RELATED"/>
    <property type="match status" value="1"/>
</dbReference>
<evidence type="ECO:0000256" key="2">
    <source>
        <dbReference type="ARBA" id="ARBA00023136"/>
    </source>
</evidence>
<dbReference type="CDD" id="cd07185">
    <property type="entry name" value="OmpA_C-like"/>
    <property type="match status" value="1"/>
</dbReference>
<dbReference type="AlphaFoldDB" id="A0A2T3MRY4"/>
<dbReference type="Pfam" id="PF00691">
    <property type="entry name" value="OmpA"/>
    <property type="match status" value="1"/>
</dbReference>
<comment type="subcellular location">
    <subcellularLocation>
        <location evidence="1">Cell outer membrane</location>
    </subcellularLocation>
</comment>
<feature type="coiled-coil region" evidence="5">
    <location>
        <begin position="82"/>
        <end position="126"/>
    </location>
</feature>
<dbReference type="RefSeq" id="WP_107285369.1">
    <property type="nucleotide sequence ID" value="NZ_PYMC01000027.1"/>
</dbReference>
<evidence type="ECO:0000313" key="9">
    <source>
        <dbReference type="Proteomes" id="UP000240904"/>
    </source>
</evidence>
<evidence type="ECO:0000256" key="1">
    <source>
        <dbReference type="ARBA" id="ARBA00004442"/>
    </source>
</evidence>
<dbReference type="EMBL" id="PYMC01000027">
    <property type="protein sequence ID" value="PSW00131.1"/>
    <property type="molecule type" value="Genomic_DNA"/>
</dbReference>
<dbReference type="InterPro" id="IPR022511">
    <property type="entry name" value="PdsO"/>
</dbReference>
<evidence type="ECO:0000313" key="8">
    <source>
        <dbReference type="EMBL" id="PSW00131.1"/>
    </source>
</evidence>
<gene>
    <name evidence="8" type="ORF">C9I89_21425</name>
</gene>
<organism evidence="8 9">
    <name type="scientific">Photobacterium lipolyticum</name>
    <dbReference type="NCBI Taxonomy" id="266810"/>
    <lineage>
        <taxon>Bacteria</taxon>
        <taxon>Pseudomonadati</taxon>
        <taxon>Pseudomonadota</taxon>
        <taxon>Gammaproteobacteria</taxon>
        <taxon>Vibrionales</taxon>
        <taxon>Vibrionaceae</taxon>
        <taxon>Photobacterium</taxon>
    </lineage>
</organism>
<dbReference type="NCBIfam" id="TIGR03789">
    <property type="entry name" value="pdsO"/>
    <property type="match status" value="1"/>
</dbReference>
<dbReference type="InterPro" id="IPR006664">
    <property type="entry name" value="OMP_bac"/>
</dbReference>
<dbReference type="InterPro" id="IPR006665">
    <property type="entry name" value="OmpA-like"/>
</dbReference>
<keyword evidence="6" id="KW-0732">Signal</keyword>
<keyword evidence="5" id="KW-0175">Coiled coil</keyword>
<evidence type="ECO:0000256" key="5">
    <source>
        <dbReference type="SAM" id="Coils"/>
    </source>
</evidence>
<evidence type="ECO:0000256" key="4">
    <source>
        <dbReference type="PROSITE-ProRule" id="PRU00473"/>
    </source>
</evidence>
<keyword evidence="9" id="KW-1185">Reference proteome</keyword>
<dbReference type="Pfam" id="PF13441">
    <property type="entry name" value="Gly-zipper_YMGG"/>
    <property type="match status" value="1"/>
</dbReference>
<evidence type="ECO:0000259" key="7">
    <source>
        <dbReference type="PROSITE" id="PS51123"/>
    </source>
</evidence>
<protein>
    <submittedName>
        <fullName evidence="8">Cell envelope biogenesis protein OmpA</fullName>
    </submittedName>
</protein>
<sequence>MKKQLIPTMIATTLLASAIAPTVQASEADAAQVHYIVAEQEQLIGLGSGAALGALVGGPAGAMIGAIVGGIVGTTVGQEEYIKSQDEELMELSARNTELERVSQKFNQAQTEIAHLQQDLQVQRDEPRELDLALETNVHFRTGSDLIEPHFQQQLDELAGLMKQAPKVKWLLSGYADRRGDSQKNLALSMRRVDAVSEYLETRGVDRRQFDVEAYGDLEPVKSEQNFESDFFDRRVTLRSEQPDMRTAHMQ</sequence>
<dbReference type="GO" id="GO:0009279">
    <property type="term" value="C:cell outer membrane"/>
    <property type="evidence" value="ECO:0007669"/>
    <property type="project" value="UniProtKB-SubCell"/>
</dbReference>
<feature type="signal peptide" evidence="6">
    <location>
        <begin position="1"/>
        <end position="25"/>
    </location>
</feature>
<dbReference type="Gene3D" id="3.30.1330.60">
    <property type="entry name" value="OmpA-like domain"/>
    <property type="match status" value="1"/>
</dbReference>
<evidence type="ECO:0000256" key="6">
    <source>
        <dbReference type="SAM" id="SignalP"/>
    </source>
</evidence>
<keyword evidence="3" id="KW-0998">Cell outer membrane</keyword>
<dbReference type="InterPro" id="IPR027367">
    <property type="entry name" value="Gly-zipper_YMGG"/>
</dbReference>
<dbReference type="PROSITE" id="PS51123">
    <property type="entry name" value="OMPA_2"/>
    <property type="match status" value="1"/>
</dbReference>
<reference evidence="8 9" key="1">
    <citation type="submission" date="2018-03" db="EMBL/GenBank/DDBJ databases">
        <title>Whole genome sequencing of Histamine producing bacteria.</title>
        <authorList>
            <person name="Butler K."/>
        </authorList>
    </citation>
    <scope>NUCLEOTIDE SEQUENCE [LARGE SCALE GENOMIC DNA]</scope>
    <source>
        <strain evidence="8 9">DSM 16190</strain>
    </source>
</reference>
<dbReference type="PANTHER" id="PTHR30329">
    <property type="entry name" value="STATOR ELEMENT OF FLAGELLAR MOTOR COMPLEX"/>
    <property type="match status" value="1"/>
</dbReference>
<dbReference type="PRINTS" id="PR01021">
    <property type="entry name" value="OMPADOMAIN"/>
</dbReference>